<evidence type="ECO:0000256" key="3">
    <source>
        <dbReference type="ARBA" id="ARBA00023155"/>
    </source>
</evidence>
<evidence type="ECO:0000256" key="5">
    <source>
        <dbReference type="PROSITE-ProRule" id="PRU00108"/>
    </source>
</evidence>
<dbReference type="PANTHER" id="PTHR24333:SF9">
    <property type="entry name" value="HOMEOBOX DOMAIN-CONTAINING PROTEIN"/>
    <property type="match status" value="1"/>
</dbReference>
<dbReference type="InterPro" id="IPR017970">
    <property type="entry name" value="Homeobox_CS"/>
</dbReference>
<proteinExistence type="predicted"/>
<dbReference type="GO" id="GO:0005634">
    <property type="term" value="C:nucleus"/>
    <property type="evidence" value="ECO:0007669"/>
    <property type="project" value="UniProtKB-SubCell"/>
</dbReference>
<accession>A0A0D8XIB3</accession>
<keyword evidence="2 5" id="KW-0238">DNA-binding</keyword>
<keyword evidence="4 5" id="KW-0539">Nucleus</keyword>
<evidence type="ECO:0000256" key="2">
    <source>
        <dbReference type="ARBA" id="ARBA00023125"/>
    </source>
</evidence>
<gene>
    <name evidence="8" type="ORF">DICVIV_09578</name>
</gene>
<keyword evidence="3 5" id="KW-0371">Homeobox</keyword>
<dbReference type="PANTHER" id="PTHR24333">
    <property type="entry name" value="HOMEO BOX HB9 LIKE A-RELATED"/>
    <property type="match status" value="1"/>
</dbReference>
<feature type="domain" description="Homeobox" evidence="7">
    <location>
        <begin position="64"/>
        <end position="124"/>
    </location>
</feature>
<evidence type="ECO:0000256" key="6">
    <source>
        <dbReference type="RuleBase" id="RU000682"/>
    </source>
</evidence>
<feature type="DNA-binding region" description="Homeobox" evidence="5">
    <location>
        <begin position="66"/>
        <end position="125"/>
    </location>
</feature>
<reference evidence="8 9" key="1">
    <citation type="submission" date="2013-11" db="EMBL/GenBank/DDBJ databases">
        <title>Draft genome of the bovine lungworm Dictyocaulus viviparus.</title>
        <authorList>
            <person name="Mitreva M."/>
        </authorList>
    </citation>
    <scope>NUCLEOTIDE SEQUENCE [LARGE SCALE GENOMIC DNA]</scope>
    <source>
        <strain evidence="8 9">HannoverDv2000</strain>
    </source>
</reference>
<organism evidence="8 9">
    <name type="scientific">Dictyocaulus viviparus</name>
    <name type="common">Bovine lungworm</name>
    <dbReference type="NCBI Taxonomy" id="29172"/>
    <lineage>
        <taxon>Eukaryota</taxon>
        <taxon>Metazoa</taxon>
        <taxon>Ecdysozoa</taxon>
        <taxon>Nematoda</taxon>
        <taxon>Chromadorea</taxon>
        <taxon>Rhabditida</taxon>
        <taxon>Rhabditina</taxon>
        <taxon>Rhabditomorpha</taxon>
        <taxon>Strongyloidea</taxon>
        <taxon>Metastrongylidae</taxon>
        <taxon>Dictyocaulus</taxon>
    </lineage>
</organism>
<evidence type="ECO:0000259" key="7">
    <source>
        <dbReference type="PROSITE" id="PS50071"/>
    </source>
</evidence>
<comment type="subcellular location">
    <subcellularLocation>
        <location evidence="1 5 6">Nucleus</location>
    </subcellularLocation>
</comment>
<dbReference type="PROSITE" id="PS00027">
    <property type="entry name" value="HOMEOBOX_1"/>
    <property type="match status" value="1"/>
</dbReference>
<dbReference type="InterPro" id="IPR009057">
    <property type="entry name" value="Homeodomain-like_sf"/>
</dbReference>
<dbReference type="GO" id="GO:0000981">
    <property type="term" value="F:DNA-binding transcription factor activity, RNA polymerase II-specific"/>
    <property type="evidence" value="ECO:0007669"/>
    <property type="project" value="InterPro"/>
</dbReference>
<dbReference type="PROSITE" id="PS50071">
    <property type="entry name" value="HOMEOBOX_2"/>
    <property type="match status" value="1"/>
</dbReference>
<dbReference type="STRING" id="29172.A0A0D8XIB3"/>
<dbReference type="CDD" id="cd00086">
    <property type="entry name" value="homeodomain"/>
    <property type="match status" value="1"/>
</dbReference>
<dbReference type="PRINTS" id="PR00024">
    <property type="entry name" value="HOMEOBOX"/>
</dbReference>
<dbReference type="InterPro" id="IPR050848">
    <property type="entry name" value="Homeobox_TF"/>
</dbReference>
<dbReference type="EMBL" id="KN716477">
    <property type="protein sequence ID" value="KJH44390.1"/>
    <property type="molecule type" value="Genomic_DNA"/>
</dbReference>
<dbReference type="GO" id="GO:0003677">
    <property type="term" value="F:DNA binding"/>
    <property type="evidence" value="ECO:0007669"/>
    <property type="project" value="UniProtKB-UniRule"/>
</dbReference>
<dbReference type="AlphaFoldDB" id="A0A0D8XIB3"/>
<dbReference type="SMART" id="SM00389">
    <property type="entry name" value="HOX"/>
    <property type="match status" value="1"/>
</dbReference>
<dbReference type="SUPFAM" id="SSF46689">
    <property type="entry name" value="Homeodomain-like"/>
    <property type="match status" value="1"/>
</dbReference>
<evidence type="ECO:0000313" key="8">
    <source>
        <dbReference type="EMBL" id="KJH44390.1"/>
    </source>
</evidence>
<evidence type="ECO:0000256" key="4">
    <source>
        <dbReference type="ARBA" id="ARBA00023242"/>
    </source>
</evidence>
<dbReference type="InterPro" id="IPR020479">
    <property type="entry name" value="HD_metazoa"/>
</dbReference>
<name>A0A0D8XIB3_DICVI</name>
<evidence type="ECO:0000256" key="1">
    <source>
        <dbReference type="ARBA" id="ARBA00004123"/>
    </source>
</evidence>
<keyword evidence="9" id="KW-1185">Reference proteome</keyword>
<dbReference type="Proteomes" id="UP000053766">
    <property type="component" value="Unassembled WGS sequence"/>
</dbReference>
<reference evidence="9" key="2">
    <citation type="journal article" date="2016" name="Sci. Rep.">
        <title>Dictyocaulus viviparus genome, variome and transcriptome elucidate lungworm biology and support future intervention.</title>
        <authorList>
            <person name="McNulty S.N."/>
            <person name="Strube C."/>
            <person name="Rosa B.A."/>
            <person name="Martin J.C."/>
            <person name="Tyagi R."/>
            <person name="Choi Y.J."/>
            <person name="Wang Q."/>
            <person name="Hallsworth Pepin K."/>
            <person name="Zhang X."/>
            <person name="Ozersky P."/>
            <person name="Wilson R.K."/>
            <person name="Sternberg P.W."/>
            <person name="Gasser R.B."/>
            <person name="Mitreva M."/>
        </authorList>
    </citation>
    <scope>NUCLEOTIDE SEQUENCE [LARGE SCALE GENOMIC DNA]</scope>
    <source>
        <strain evidence="9">HannoverDv2000</strain>
    </source>
</reference>
<dbReference type="Gene3D" id="1.10.10.60">
    <property type="entry name" value="Homeodomain-like"/>
    <property type="match status" value="1"/>
</dbReference>
<protein>
    <submittedName>
        <fullName evidence="8">Homeobox domain protein</fullName>
    </submittedName>
</protein>
<dbReference type="OrthoDB" id="6159439at2759"/>
<dbReference type="InterPro" id="IPR001356">
    <property type="entry name" value="HD"/>
</dbReference>
<dbReference type="Pfam" id="PF00046">
    <property type="entry name" value="Homeodomain"/>
    <property type="match status" value="1"/>
</dbReference>
<evidence type="ECO:0000313" key="9">
    <source>
        <dbReference type="Proteomes" id="UP000053766"/>
    </source>
</evidence>
<sequence length="178" mass="20555">MIREDEFLSKLYGNAVPQWSNIAASQLTLYAIAHDIKTPSLLELQMILGMGARRHDYKRARKPVGDRKPRQAYTAVQLEKLELEFQSDKYLSVQKRIQLSRSLNLSETQVKTWFQNRRTKWKKQLTNSIRDIYRDQNVAAPLAMLPGLNPRHSSSSIPLGFSHTFIEPSQESENISLQ</sequence>